<protein>
    <submittedName>
        <fullName evidence="1">Uncharacterized protein</fullName>
    </submittedName>
</protein>
<gene>
    <name evidence="1" type="ORF">VP01_1839g1</name>
</gene>
<proteinExistence type="predicted"/>
<keyword evidence="2" id="KW-1185">Reference proteome</keyword>
<sequence>RERHCGTKGFWKKAYQPLPLHGVQKTAMVALKALSLHTKETIKDLFSTISKGTNSNKPCKNFLILLFNHTCSCQAINLKKLQSDGMEVEGGCGLIKLSVDGLWLLQCAPCSSHQFEKYNIFEMSNHMIQLNCRCSIWQSGQVIMLLKLARLMQTKPLSYFMTTEEAEMLLDSGSFSSIISRTCLEKLHPSMLPAHKVKLNMANYTMKIFPCSLIIPHQSRSVKIQLSYHS</sequence>
<feature type="non-terminal residue" evidence="1">
    <location>
        <position position="1"/>
    </location>
</feature>
<comment type="caution">
    <text evidence="1">The sequence shown here is derived from an EMBL/GenBank/DDBJ whole genome shotgun (WGS) entry which is preliminary data.</text>
</comment>
<evidence type="ECO:0000313" key="1">
    <source>
        <dbReference type="EMBL" id="KNZ58891.1"/>
    </source>
</evidence>
<dbReference type="VEuPathDB" id="FungiDB:VP01_1839g1"/>
<accession>A0A0L6VDQ0</accession>
<name>A0A0L6VDQ0_9BASI</name>
<evidence type="ECO:0000313" key="2">
    <source>
        <dbReference type="Proteomes" id="UP000037035"/>
    </source>
</evidence>
<dbReference type="Proteomes" id="UP000037035">
    <property type="component" value="Unassembled WGS sequence"/>
</dbReference>
<reference evidence="1 2" key="1">
    <citation type="submission" date="2015-08" db="EMBL/GenBank/DDBJ databases">
        <title>Next Generation Sequencing and Analysis of the Genome of Puccinia sorghi L Schw, the Causal Agent of Maize Common Rust.</title>
        <authorList>
            <person name="Rochi L."/>
            <person name="Burguener G."/>
            <person name="Darino M."/>
            <person name="Turjanski A."/>
            <person name="Kreff E."/>
            <person name="Dieguez M.J."/>
            <person name="Sacco F."/>
        </authorList>
    </citation>
    <scope>NUCLEOTIDE SEQUENCE [LARGE SCALE GENOMIC DNA]</scope>
    <source>
        <strain evidence="1 2">RO10H11247</strain>
    </source>
</reference>
<organism evidence="1 2">
    <name type="scientific">Puccinia sorghi</name>
    <dbReference type="NCBI Taxonomy" id="27349"/>
    <lineage>
        <taxon>Eukaryota</taxon>
        <taxon>Fungi</taxon>
        <taxon>Dikarya</taxon>
        <taxon>Basidiomycota</taxon>
        <taxon>Pucciniomycotina</taxon>
        <taxon>Pucciniomycetes</taxon>
        <taxon>Pucciniales</taxon>
        <taxon>Pucciniaceae</taxon>
        <taxon>Puccinia</taxon>
    </lineage>
</organism>
<dbReference type="EMBL" id="LAVV01006658">
    <property type="protein sequence ID" value="KNZ58891.1"/>
    <property type="molecule type" value="Genomic_DNA"/>
</dbReference>
<dbReference type="AlphaFoldDB" id="A0A0L6VDQ0"/>